<evidence type="ECO:0000256" key="1">
    <source>
        <dbReference type="ARBA" id="ARBA00004571"/>
    </source>
</evidence>
<dbReference type="SUPFAM" id="SSF56935">
    <property type="entry name" value="Porins"/>
    <property type="match status" value="1"/>
</dbReference>
<dbReference type="Pfam" id="PF00593">
    <property type="entry name" value="TonB_dep_Rec_b-barrel"/>
    <property type="match status" value="1"/>
</dbReference>
<dbReference type="GO" id="GO:0009279">
    <property type="term" value="C:cell outer membrane"/>
    <property type="evidence" value="ECO:0007669"/>
    <property type="project" value="UniProtKB-SubCell"/>
</dbReference>
<dbReference type="CDD" id="cd01347">
    <property type="entry name" value="ligand_gated_channel"/>
    <property type="match status" value="1"/>
</dbReference>
<dbReference type="InterPro" id="IPR039426">
    <property type="entry name" value="TonB-dep_rcpt-like"/>
</dbReference>
<feature type="signal peptide" evidence="12">
    <location>
        <begin position="1"/>
        <end position="20"/>
    </location>
</feature>
<comment type="caution">
    <text evidence="15">The sequence shown here is derived from an EMBL/GenBank/DDBJ whole genome shotgun (WGS) entry which is preliminary data.</text>
</comment>
<gene>
    <name evidence="15" type="ORF">DI599_06620</name>
</gene>
<evidence type="ECO:0000256" key="5">
    <source>
        <dbReference type="ARBA" id="ARBA00022729"/>
    </source>
</evidence>
<evidence type="ECO:0000256" key="11">
    <source>
        <dbReference type="RuleBase" id="RU003357"/>
    </source>
</evidence>
<feature type="domain" description="TonB-dependent receptor-like beta-barrel" evidence="13">
    <location>
        <begin position="182"/>
        <end position="578"/>
    </location>
</feature>
<feature type="domain" description="TonB-dependent receptor plug" evidence="14">
    <location>
        <begin position="47"/>
        <end position="151"/>
    </location>
</feature>
<dbReference type="InterPro" id="IPR037066">
    <property type="entry name" value="Plug_dom_sf"/>
</dbReference>
<keyword evidence="6" id="KW-0406">Ion transport</keyword>
<evidence type="ECO:0000256" key="12">
    <source>
        <dbReference type="SAM" id="SignalP"/>
    </source>
</evidence>
<evidence type="ECO:0000256" key="6">
    <source>
        <dbReference type="ARBA" id="ARBA00023065"/>
    </source>
</evidence>
<comment type="similarity">
    <text evidence="10 11">Belongs to the TonB-dependent receptor family.</text>
</comment>
<reference evidence="15 16" key="1">
    <citation type="submission" date="2017-08" db="EMBL/GenBank/DDBJ databases">
        <title>Infants hospitalized years apart are colonized by the same room-sourced microbial strains.</title>
        <authorList>
            <person name="Brooks B."/>
            <person name="Olm M.R."/>
            <person name="Firek B.A."/>
            <person name="Baker R."/>
            <person name="Thomas B.C."/>
            <person name="Morowitz M.J."/>
            <person name="Banfield J.F."/>
        </authorList>
    </citation>
    <scope>NUCLEOTIDE SEQUENCE [LARGE SCALE GENOMIC DNA]</scope>
    <source>
        <strain evidence="15">S2_009_000_R2_77</strain>
    </source>
</reference>
<dbReference type="AlphaFoldDB" id="A0A2W5CZP9"/>
<evidence type="ECO:0000256" key="3">
    <source>
        <dbReference type="ARBA" id="ARBA00022452"/>
    </source>
</evidence>
<name>A0A2W5CZP9_9PSED</name>
<organism evidence="15 16">
    <name type="scientific">Pseudomonas kuykendallii</name>
    <dbReference type="NCBI Taxonomy" id="1007099"/>
    <lineage>
        <taxon>Bacteria</taxon>
        <taxon>Pseudomonadati</taxon>
        <taxon>Pseudomonadota</taxon>
        <taxon>Gammaproteobacteria</taxon>
        <taxon>Pseudomonadales</taxon>
        <taxon>Pseudomonadaceae</taxon>
        <taxon>Pseudomonas</taxon>
    </lineage>
</organism>
<keyword evidence="9 10" id="KW-0998">Cell outer membrane</keyword>
<evidence type="ECO:0000256" key="4">
    <source>
        <dbReference type="ARBA" id="ARBA00022692"/>
    </source>
</evidence>
<keyword evidence="5 12" id="KW-0732">Signal</keyword>
<evidence type="ECO:0000313" key="15">
    <source>
        <dbReference type="EMBL" id="PZP24891.1"/>
    </source>
</evidence>
<evidence type="ECO:0000313" key="16">
    <source>
        <dbReference type="Proteomes" id="UP000249198"/>
    </source>
</evidence>
<dbReference type="Gene3D" id="2.170.130.10">
    <property type="entry name" value="TonB-dependent receptor, plug domain"/>
    <property type="match status" value="1"/>
</dbReference>
<keyword evidence="4 10" id="KW-0812">Transmembrane</keyword>
<dbReference type="PANTHER" id="PTHR30069:SF53">
    <property type="entry name" value="COLICIN I RECEPTOR-RELATED"/>
    <property type="match status" value="1"/>
</dbReference>
<comment type="subcellular location">
    <subcellularLocation>
        <location evidence="1 10">Cell outer membrane</location>
        <topology evidence="1 10">Multi-pass membrane protein</topology>
    </subcellularLocation>
</comment>
<accession>A0A2W5CZP9</accession>
<dbReference type="Proteomes" id="UP000249198">
    <property type="component" value="Unassembled WGS sequence"/>
</dbReference>
<evidence type="ECO:0000256" key="8">
    <source>
        <dbReference type="ARBA" id="ARBA00023136"/>
    </source>
</evidence>
<protein>
    <submittedName>
        <fullName evidence="15">TonB-dependent receptor</fullName>
    </submittedName>
</protein>
<evidence type="ECO:0000259" key="14">
    <source>
        <dbReference type="Pfam" id="PF07715"/>
    </source>
</evidence>
<dbReference type="EMBL" id="QFOH01000007">
    <property type="protein sequence ID" value="PZP24891.1"/>
    <property type="molecule type" value="Genomic_DNA"/>
</dbReference>
<dbReference type="GO" id="GO:0006811">
    <property type="term" value="P:monoatomic ion transport"/>
    <property type="evidence" value="ECO:0007669"/>
    <property type="project" value="UniProtKB-KW"/>
</dbReference>
<evidence type="ECO:0000256" key="10">
    <source>
        <dbReference type="PROSITE-ProRule" id="PRU01360"/>
    </source>
</evidence>
<dbReference type="PROSITE" id="PS52016">
    <property type="entry name" value="TONB_DEPENDENT_REC_3"/>
    <property type="match status" value="1"/>
</dbReference>
<dbReference type="InterPro" id="IPR012910">
    <property type="entry name" value="Plug_dom"/>
</dbReference>
<keyword evidence="2 10" id="KW-0813">Transport</keyword>
<dbReference type="Pfam" id="PF07715">
    <property type="entry name" value="Plug"/>
    <property type="match status" value="1"/>
</dbReference>
<keyword evidence="7 11" id="KW-0798">TonB box</keyword>
<evidence type="ECO:0000256" key="9">
    <source>
        <dbReference type="ARBA" id="ARBA00023237"/>
    </source>
</evidence>
<keyword evidence="3 10" id="KW-1134">Transmembrane beta strand</keyword>
<dbReference type="RefSeq" id="WP_273230323.1">
    <property type="nucleotide sequence ID" value="NZ_QFOH01000007.1"/>
</dbReference>
<evidence type="ECO:0000256" key="7">
    <source>
        <dbReference type="ARBA" id="ARBA00023077"/>
    </source>
</evidence>
<evidence type="ECO:0000259" key="13">
    <source>
        <dbReference type="Pfam" id="PF00593"/>
    </source>
</evidence>
<dbReference type="Gene3D" id="2.40.170.20">
    <property type="entry name" value="TonB-dependent receptor, beta-barrel domain"/>
    <property type="match status" value="1"/>
</dbReference>
<feature type="chain" id="PRO_5015914030" evidence="12">
    <location>
        <begin position="21"/>
        <end position="619"/>
    </location>
</feature>
<sequence length="619" mass="67991">MTLSRLALTLALLPTLPALAETPSQDDALKLDELLVTANRSVEARSQSSAASTVFTRADIERLQASDVLDLLRHAPGVSIARNGGPGSLSGLFMRGTSSAQTLVLVDGVRISSASSGTSALENLSLDQIERVEVVRGGRSALYGADAIGGVVQIFTRRGDAGLTPRLHFGIGSHGTFERSLGISGGDEETRFDLGASLGETAGTQRTDLPGSDDSAYRNRAFSLSLSHRFSDTLNGGVSLLRQSGQSEYDNSDYPTSPADTDFELSSGRAFLEAEMNDQWSGRVELGHAEDRQTSHASYGNSVYNTYRDQASWVNQFELTDAQRLQLGADWYEDRLNSDNAFIKDSRWNHGFFALHRIETGSFSTELGARYDDNQAYGSHTSWNGAFTYHVNPDNDLIASYSEAFRAPTFNDLYDPFGGGNLDLDPEKARSFELQWRSQLAKATRLELSLYRTTIDDAIVGYPPMNIDKARIHGFEASLAQDIYGWQAQASFTLVDARNASSGSSAGNRLPRRPENSFKLDLDRRFGDYSVGASWQLIGHTWNDVANDQEIAGYGLLDLRSAWQARPDLRFDLKIDNLLDHGYYQTLGTAYDASFTSVPYRYEELGRTALLGMTWTPAL</sequence>
<evidence type="ECO:0000256" key="2">
    <source>
        <dbReference type="ARBA" id="ARBA00022448"/>
    </source>
</evidence>
<proteinExistence type="inferred from homology"/>
<dbReference type="InterPro" id="IPR000531">
    <property type="entry name" value="Beta-barrel_TonB"/>
</dbReference>
<keyword evidence="8 10" id="KW-0472">Membrane</keyword>
<dbReference type="GO" id="GO:0015889">
    <property type="term" value="P:cobalamin transport"/>
    <property type="evidence" value="ECO:0007669"/>
    <property type="project" value="TreeGrafter"/>
</dbReference>
<dbReference type="InterPro" id="IPR036942">
    <property type="entry name" value="Beta-barrel_TonB_sf"/>
</dbReference>
<keyword evidence="15" id="KW-0675">Receptor</keyword>
<dbReference type="PANTHER" id="PTHR30069">
    <property type="entry name" value="TONB-DEPENDENT OUTER MEMBRANE RECEPTOR"/>
    <property type="match status" value="1"/>
</dbReference>